<protein>
    <recommendedName>
        <fullName evidence="3">N6 adenine-specific DNA methyltransferase N-terminal domain-containing protein</fullName>
    </recommendedName>
</protein>
<dbReference type="Pfam" id="PF12161">
    <property type="entry name" value="HsdM_N"/>
    <property type="match status" value="1"/>
</dbReference>
<accession>E6Q9L3</accession>
<feature type="region of interest" description="Disordered" evidence="2">
    <location>
        <begin position="51"/>
        <end position="83"/>
    </location>
</feature>
<dbReference type="GO" id="GO:0009307">
    <property type="term" value="P:DNA restriction-modification system"/>
    <property type="evidence" value="ECO:0007669"/>
    <property type="project" value="UniProtKB-KW"/>
</dbReference>
<dbReference type="SUPFAM" id="SSF53335">
    <property type="entry name" value="S-adenosyl-L-methionine-dependent methyltransferases"/>
    <property type="match status" value="1"/>
</dbReference>
<keyword evidence="1" id="KW-0680">Restriction system</keyword>
<gene>
    <name evidence="4" type="ORF">CARN5_2653</name>
</gene>
<dbReference type="InterPro" id="IPR022749">
    <property type="entry name" value="D12N6_MeTrfase_N"/>
</dbReference>
<comment type="caution">
    <text evidence="4">The sequence shown here is derived from an EMBL/GenBank/DDBJ whole genome shotgun (WGS) entry which is preliminary data.</text>
</comment>
<dbReference type="AlphaFoldDB" id="E6Q9L3"/>
<feature type="domain" description="N6 adenine-specific DNA methyltransferase N-terminal" evidence="3">
    <location>
        <begin position="13"/>
        <end position="54"/>
    </location>
</feature>
<dbReference type="InterPro" id="IPR029063">
    <property type="entry name" value="SAM-dependent_MTases_sf"/>
</dbReference>
<proteinExistence type="predicted"/>
<dbReference type="EMBL" id="CABP01000033">
    <property type="protein sequence ID" value="CBI03889.1"/>
    <property type="molecule type" value="Genomic_DNA"/>
</dbReference>
<evidence type="ECO:0000259" key="3">
    <source>
        <dbReference type="Pfam" id="PF12161"/>
    </source>
</evidence>
<reference evidence="4" key="1">
    <citation type="submission" date="2009-10" db="EMBL/GenBank/DDBJ databases">
        <title>Diversity of trophic interactions inside an arsenic-rich microbial ecosystem.</title>
        <authorList>
            <person name="Bertin P.N."/>
            <person name="Heinrich-Salmeron A."/>
            <person name="Pelletier E."/>
            <person name="Goulhen-Chollet F."/>
            <person name="Arsene-Ploetze F."/>
            <person name="Gallien S."/>
            <person name="Calteau A."/>
            <person name="Vallenet D."/>
            <person name="Casiot C."/>
            <person name="Chane-Woon-Ming B."/>
            <person name="Giloteaux L."/>
            <person name="Barakat M."/>
            <person name="Bonnefoy V."/>
            <person name="Bruneel O."/>
            <person name="Chandler M."/>
            <person name="Cleiss J."/>
            <person name="Duran R."/>
            <person name="Elbaz-Poulichet F."/>
            <person name="Fonknechten N."/>
            <person name="Lauga B."/>
            <person name="Mornico D."/>
            <person name="Ortet P."/>
            <person name="Schaeffer C."/>
            <person name="Siguier P."/>
            <person name="Alexander Thil Smith A."/>
            <person name="Van Dorsselaer A."/>
            <person name="Weissenbach J."/>
            <person name="Medigue C."/>
            <person name="Le Paslier D."/>
        </authorList>
    </citation>
    <scope>NUCLEOTIDE SEQUENCE</scope>
</reference>
<evidence type="ECO:0000256" key="1">
    <source>
        <dbReference type="ARBA" id="ARBA00022747"/>
    </source>
</evidence>
<name>E6Q9L3_9ZZZZ</name>
<evidence type="ECO:0000256" key="2">
    <source>
        <dbReference type="SAM" id="MobiDB-lite"/>
    </source>
</evidence>
<evidence type="ECO:0000313" key="4">
    <source>
        <dbReference type="EMBL" id="CBI03889.1"/>
    </source>
</evidence>
<organism evidence="4">
    <name type="scientific">mine drainage metagenome</name>
    <dbReference type="NCBI Taxonomy" id="410659"/>
    <lineage>
        <taxon>unclassified sequences</taxon>
        <taxon>metagenomes</taxon>
        <taxon>ecological metagenomes</taxon>
    </lineage>
</organism>
<sequence>MGKPPMPLKKSELRASLWKSCDEPRGDMDASRYRDHVLALLFVKYVSDKHGRRNHHPQIPSRQNPCPQTRYDAGTSDRQDSFAHSETQIGFGQNRPNREDAAVINHFAAYWFN</sequence>
<dbReference type="InterPro" id="IPR038333">
    <property type="entry name" value="T1MK-like_N_sf"/>
</dbReference>
<dbReference type="Gene3D" id="1.20.1260.30">
    <property type="match status" value="1"/>
</dbReference>